<dbReference type="AlphaFoldDB" id="A0A9Q1HJ11"/>
<feature type="compositionally biased region" description="Polar residues" evidence="1">
    <location>
        <begin position="135"/>
        <end position="150"/>
    </location>
</feature>
<organism evidence="3 4">
    <name type="scientific">Holothuria leucospilota</name>
    <name type="common">Black long sea cucumber</name>
    <name type="synonym">Mertensiothuria leucospilota</name>
    <dbReference type="NCBI Taxonomy" id="206669"/>
    <lineage>
        <taxon>Eukaryota</taxon>
        <taxon>Metazoa</taxon>
        <taxon>Echinodermata</taxon>
        <taxon>Eleutherozoa</taxon>
        <taxon>Echinozoa</taxon>
        <taxon>Holothuroidea</taxon>
        <taxon>Aspidochirotacea</taxon>
        <taxon>Aspidochirotida</taxon>
        <taxon>Holothuriidae</taxon>
        <taxon>Holothuria</taxon>
    </lineage>
</organism>
<proteinExistence type="predicted"/>
<dbReference type="GO" id="GO:0019079">
    <property type="term" value="P:viral genome replication"/>
    <property type="evidence" value="ECO:0007669"/>
    <property type="project" value="InterPro"/>
</dbReference>
<evidence type="ECO:0000313" key="3">
    <source>
        <dbReference type="EMBL" id="KAJ8048659.1"/>
    </source>
</evidence>
<feature type="domain" description="Parvovirus non-structural protein 1 helicase" evidence="2">
    <location>
        <begin position="229"/>
        <end position="401"/>
    </location>
</feature>
<dbReference type="OrthoDB" id="5957838at2759"/>
<name>A0A9Q1HJ11_HOLLE</name>
<dbReference type="Pfam" id="PF01057">
    <property type="entry name" value="Parvo_NS1"/>
    <property type="match status" value="1"/>
</dbReference>
<dbReference type="Gene3D" id="3.40.50.300">
    <property type="entry name" value="P-loop containing nucleotide triphosphate hydrolases"/>
    <property type="match status" value="1"/>
</dbReference>
<keyword evidence="4" id="KW-1185">Reference proteome</keyword>
<evidence type="ECO:0000256" key="1">
    <source>
        <dbReference type="SAM" id="MobiDB-lite"/>
    </source>
</evidence>
<feature type="region of interest" description="Disordered" evidence="1">
    <location>
        <begin position="135"/>
        <end position="163"/>
    </location>
</feature>
<dbReference type="SUPFAM" id="SSF52540">
    <property type="entry name" value="P-loop containing nucleoside triphosphate hydrolases"/>
    <property type="match status" value="1"/>
</dbReference>
<evidence type="ECO:0000259" key="2">
    <source>
        <dbReference type="Pfam" id="PF01057"/>
    </source>
</evidence>
<dbReference type="InterPro" id="IPR001257">
    <property type="entry name" value="Parvovirus_NS1_helicase"/>
</dbReference>
<dbReference type="EMBL" id="JAIZAY010000001">
    <property type="protein sequence ID" value="KAJ8048659.1"/>
    <property type="molecule type" value="Genomic_DNA"/>
</dbReference>
<dbReference type="Proteomes" id="UP001152320">
    <property type="component" value="Chromosome 1"/>
</dbReference>
<protein>
    <recommendedName>
        <fullName evidence="2">Parvovirus non-structural protein 1 helicase domain-containing protein</fullName>
    </recommendedName>
</protein>
<dbReference type="Gene3D" id="3.40.1310.20">
    <property type="match status" value="1"/>
</dbReference>
<dbReference type="InterPro" id="IPR027417">
    <property type="entry name" value="P-loop_NTPase"/>
</dbReference>
<sequence length="443" mass="50630">MAANISENSEHTSSLQPRSARTVYLVTYSKANLDICKTREAFANKVLEAFMSIGAEVLQWVCSREEHQHNSGHHYHMAVKLSKVRRFKVKGYLQKKFNIVVNFSSNHVNYFTAWAYVTKEDVAFIQSKGHPDLQNARTPYSTQASATRIQRASKGTGTGRRRRQRLSAFEVSEIVISKNIKSRTELLALANQQKREGKTDLAEFIVNRGTKWVTDTIQVAWEMHNAEEKLQREKMTRTGILRSFLTEKCVSGCDGEWLKLATNILQRNDIPLQTFTSAIFEAIEKGRGKYRNILITGPANCGKTFILSPLTEIFHAFCNPASSSFAWVGADKAEIIFLNDFRWKQEIIPWHDMLLLLEGQLVHLPAPKSHFSQDMVLNGTTPVFCTSKHELIYIKGGQVEEKETEMMAVRWRHFLFRAQIPQQEQRELPACGHCFANFILQAM</sequence>
<evidence type="ECO:0000313" key="4">
    <source>
        <dbReference type="Proteomes" id="UP001152320"/>
    </source>
</evidence>
<gene>
    <name evidence="3" type="ORF">HOLleu_01061</name>
</gene>
<comment type="caution">
    <text evidence="3">The sequence shown here is derived from an EMBL/GenBank/DDBJ whole genome shotgun (WGS) entry which is preliminary data.</text>
</comment>
<accession>A0A9Q1HJ11</accession>
<reference evidence="3" key="1">
    <citation type="submission" date="2021-10" db="EMBL/GenBank/DDBJ databases">
        <title>Tropical sea cucumber genome reveals ecological adaptation and Cuvierian tubules defense mechanism.</title>
        <authorList>
            <person name="Chen T."/>
        </authorList>
    </citation>
    <scope>NUCLEOTIDE SEQUENCE</scope>
    <source>
        <strain evidence="3">Nanhai2018</strain>
        <tissue evidence="3">Muscle</tissue>
    </source>
</reference>